<name>A0A0B7JTH8_BIOOC</name>
<sequence>MAETPKATPKRKRGPETILTPIPFSFDLSKSTSSDDGSNSPRSNVAHRFRGLLLETAEGGGGVPEGDDDRSGYSSKRRKPDEAIVVDGLGESDTHAPVAISEGEVGTGASFKPAAQLHWDDTMIRAEPATTDPAEPTSQQPKPRIRKKKRAGTPPPRRPGMADEDEDEREIVDPVRAALTWQEDEITIYDPEDKDDDGTGINGVGFKPTPAIAQARVMKRRQQIADYRKREESDARAKRSQRRHAAIKIVSSSEQSPARRKVKFMEGESLAFVTMTS</sequence>
<dbReference type="AlphaFoldDB" id="A0A0B7JTH8"/>
<reference evidence="2" key="1">
    <citation type="submission" date="2015-01" db="EMBL/GenBank/DDBJ databases">
        <authorList>
            <person name="Durling Mikael"/>
        </authorList>
    </citation>
    <scope>NUCLEOTIDE SEQUENCE</scope>
</reference>
<feature type="region of interest" description="Disordered" evidence="1">
    <location>
        <begin position="227"/>
        <end position="261"/>
    </location>
</feature>
<evidence type="ECO:0000313" key="2">
    <source>
        <dbReference type="EMBL" id="CEO46607.1"/>
    </source>
</evidence>
<dbReference type="EMBL" id="CDPU01000005">
    <property type="protein sequence ID" value="CEO46607.1"/>
    <property type="molecule type" value="Genomic_DNA"/>
</dbReference>
<feature type="compositionally biased region" description="Low complexity" evidence="1">
    <location>
        <begin position="27"/>
        <end position="43"/>
    </location>
</feature>
<gene>
    <name evidence="2" type="ORF">BN869_000002662_1</name>
</gene>
<proteinExistence type="predicted"/>
<protein>
    <submittedName>
        <fullName evidence="2">Uncharacterized protein</fullName>
    </submittedName>
</protein>
<feature type="compositionally biased region" description="Acidic residues" evidence="1">
    <location>
        <begin position="182"/>
        <end position="198"/>
    </location>
</feature>
<feature type="compositionally biased region" description="Basic and acidic residues" evidence="1">
    <location>
        <begin position="227"/>
        <end position="237"/>
    </location>
</feature>
<accession>A0A0B7JTH8</accession>
<evidence type="ECO:0000256" key="1">
    <source>
        <dbReference type="SAM" id="MobiDB-lite"/>
    </source>
</evidence>
<feature type="region of interest" description="Disordered" evidence="1">
    <location>
        <begin position="1"/>
        <end position="170"/>
    </location>
</feature>
<feature type="region of interest" description="Disordered" evidence="1">
    <location>
        <begin position="182"/>
        <end position="208"/>
    </location>
</feature>
<organism evidence="2">
    <name type="scientific">Bionectria ochroleuca</name>
    <name type="common">Gliocladium roseum</name>
    <dbReference type="NCBI Taxonomy" id="29856"/>
    <lineage>
        <taxon>Eukaryota</taxon>
        <taxon>Fungi</taxon>
        <taxon>Dikarya</taxon>
        <taxon>Ascomycota</taxon>
        <taxon>Pezizomycotina</taxon>
        <taxon>Sordariomycetes</taxon>
        <taxon>Hypocreomycetidae</taxon>
        <taxon>Hypocreales</taxon>
        <taxon>Bionectriaceae</taxon>
        <taxon>Clonostachys</taxon>
    </lineage>
</organism>